<gene>
    <name evidence="12 13" type="primary">LOC115620492</name>
</gene>
<keyword evidence="7" id="KW-0963">Cytoplasm</keyword>
<dbReference type="RefSeq" id="XP_030369593.1">
    <property type="nucleotide sequence ID" value="XM_030513733.1"/>
</dbReference>
<dbReference type="Gene3D" id="2.60.200.10">
    <property type="match status" value="1"/>
</dbReference>
<dbReference type="GeneID" id="115620492"/>
<evidence type="ECO:0000256" key="8">
    <source>
        <dbReference type="SAM" id="MobiDB-lite"/>
    </source>
</evidence>
<evidence type="ECO:0000313" key="12">
    <source>
        <dbReference type="RefSeq" id="XP_030369593.1"/>
    </source>
</evidence>
<dbReference type="InterPro" id="IPR013019">
    <property type="entry name" value="MAD_homology_MH1"/>
</dbReference>
<dbReference type="PANTHER" id="PTHR13703:SF54">
    <property type="entry name" value="MOTHERS AGAINST DECAPENTAPLEGIC HOMOLOG"/>
    <property type="match status" value="1"/>
</dbReference>
<feature type="domain" description="MH2" evidence="10">
    <location>
        <begin position="423"/>
        <end position="588"/>
    </location>
</feature>
<evidence type="ECO:0000313" key="13">
    <source>
        <dbReference type="RefSeq" id="XP_030369595.1"/>
    </source>
</evidence>
<feature type="compositionally biased region" description="Polar residues" evidence="8">
    <location>
        <begin position="230"/>
        <end position="239"/>
    </location>
</feature>
<dbReference type="CDD" id="cd10489">
    <property type="entry name" value="MH1_SMAD_6_7"/>
    <property type="match status" value="1"/>
</dbReference>
<dbReference type="SMART" id="SM00523">
    <property type="entry name" value="DWA"/>
    <property type="match status" value="1"/>
</dbReference>
<dbReference type="OrthoDB" id="5946219at2759"/>
<dbReference type="Pfam" id="PF03166">
    <property type="entry name" value="MH2"/>
    <property type="match status" value="1"/>
</dbReference>
<dbReference type="InterPro" id="IPR001132">
    <property type="entry name" value="SMAD_dom_Dwarfin-type"/>
</dbReference>
<evidence type="ECO:0000256" key="7">
    <source>
        <dbReference type="RuleBase" id="RU361195"/>
    </source>
</evidence>
<feature type="domain" description="MH1" evidence="9">
    <location>
        <begin position="237"/>
        <end position="359"/>
    </location>
</feature>
<dbReference type="PROSITE" id="PS51075">
    <property type="entry name" value="MH1"/>
    <property type="match status" value="1"/>
</dbReference>
<feature type="compositionally biased region" description="Low complexity" evidence="8">
    <location>
        <begin position="81"/>
        <end position="92"/>
    </location>
</feature>
<evidence type="ECO:0000256" key="4">
    <source>
        <dbReference type="ARBA" id="ARBA00023015"/>
    </source>
</evidence>
<name>A0A6J2T2T8_DROLE</name>
<dbReference type="SMART" id="SM00524">
    <property type="entry name" value="DWB"/>
    <property type="match status" value="1"/>
</dbReference>
<dbReference type="InterPro" id="IPR008984">
    <property type="entry name" value="SMAD_FHA_dom_sf"/>
</dbReference>
<dbReference type="AlphaFoldDB" id="A0A6J2T2T8"/>
<evidence type="ECO:0000259" key="9">
    <source>
        <dbReference type="PROSITE" id="PS51075"/>
    </source>
</evidence>
<dbReference type="GO" id="GO:0006357">
    <property type="term" value="P:regulation of transcription by RNA polymerase II"/>
    <property type="evidence" value="ECO:0007669"/>
    <property type="project" value="TreeGrafter"/>
</dbReference>
<keyword evidence="3" id="KW-0862">Zinc</keyword>
<dbReference type="Gene3D" id="3.90.520.10">
    <property type="entry name" value="SMAD MH1 domain"/>
    <property type="match status" value="1"/>
</dbReference>
<keyword evidence="11" id="KW-1185">Reference proteome</keyword>
<dbReference type="GO" id="GO:0051239">
    <property type="term" value="P:regulation of multicellular organismal process"/>
    <property type="evidence" value="ECO:0007669"/>
    <property type="project" value="UniProtKB-ARBA"/>
</dbReference>
<dbReference type="SUPFAM" id="SSF49879">
    <property type="entry name" value="SMAD/FHA domain"/>
    <property type="match status" value="1"/>
</dbReference>
<sequence length="588" mass="65355">MIFQKENKKKELLLYAEKNYAATCDGPPTQPPQLPPPPHPHHPQTPNTSSRSSVGSFNCYSDESNSTLMQEQSHTPPPPYSSMSCAIDCSSSERQHQHHQHQHLKHLVFPADGVAADVSVSVTEGLGSEPQPVCTKGGYSCGNFGDDMLVDENKQWRLAPSCIHYHSDPSRPSPTSPATPTTFTTATNFAMSAANIFRNCCGGSDHLSESSSDSLHPSSKRASRHHYHQNDANLSFPTCPNPRGLNTSTCPLTATPPALAQEVEALTKQLKQKQVAALLDALKSRNGKNTTSYLDCILIKKNQLAVEEKHVTVCRLFLWKNLRSAVELKRLPICSSAHDCIYDCCNPLHWYRVIYITDPEPAPPPYQCSKILRLRDADSTEKSAFQWGAQSNSQSFSSAINRGSEVESFTTDGEDRSACAKVWCQIAYWELNQRVGDLFHVTSPVVNVYTDGPADAAGDNMCLRKVSKKSAPSVQHTQQKIGLGITLNLEYDDVWIYNRGNGAIFVDSPTLRECSDRVWKVMPGRCLKAFDTHRAQMLSCKQPTVKSLGPIDRFNIKISFAKGWGNSYRRQDIMGCPCWLEVHFNQLR</sequence>
<dbReference type="PANTHER" id="PTHR13703">
    <property type="entry name" value="SMAD"/>
    <property type="match status" value="1"/>
</dbReference>
<dbReference type="Proteomes" id="UP000504634">
    <property type="component" value="Unplaced"/>
</dbReference>
<organism evidence="11 12">
    <name type="scientific">Drosophila lebanonensis</name>
    <name type="common">Fruit fly</name>
    <name type="synonym">Scaptodrosophila lebanonensis</name>
    <dbReference type="NCBI Taxonomy" id="7225"/>
    <lineage>
        <taxon>Eukaryota</taxon>
        <taxon>Metazoa</taxon>
        <taxon>Ecdysozoa</taxon>
        <taxon>Arthropoda</taxon>
        <taxon>Hexapoda</taxon>
        <taxon>Insecta</taxon>
        <taxon>Pterygota</taxon>
        <taxon>Neoptera</taxon>
        <taxon>Endopterygota</taxon>
        <taxon>Diptera</taxon>
        <taxon>Brachycera</taxon>
        <taxon>Muscomorpha</taxon>
        <taxon>Ephydroidea</taxon>
        <taxon>Drosophilidae</taxon>
        <taxon>Scaptodrosophila</taxon>
    </lineage>
</organism>
<keyword evidence="2" id="KW-0479">Metal-binding</keyword>
<evidence type="ECO:0000256" key="6">
    <source>
        <dbReference type="ARBA" id="ARBA00023242"/>
    </source>
</evidence>
<dbReference type="GO" id="GO:0009653">
    <property type="term" value="P:anatomical structure morphogenesis"/>
    <property type="evidence" value="ECO:0007669"/>
    <property type="project" value="TreeGrafter"/>
</dbReference>
<evidence type="ECO:0000313" key="11">
    <source>
        <dbReference type="Proteomes" id="UP000504634"/>
    </source>
</evidence>
<dbReference type="GO" id="GO:0050793">
    <property type="term" value="P:regulation of developmental process"/>
    <property type="evidence" value="ECO:0007669"/>
    <property type="project" value="UniProtKB-ARBA"/>
</dbReference>
<dbReference type="PROSITE" id="PS51076">
    <property type="entry name" value="MH2"/>
    <property type="match status" value="1"/>
</dbReference>
<dbReference type="InterPro" id="IPR003619">
    <property type="entry name" value="MAD_homology1_Dwarfin-type"/>
</dbReference>
<comment type="subcellular location">
    <subcellularLocation>
        <location evidence="7">Cytoplasm</location>
    </subcellularLocation>
    <subcellularLocation>
        <location evidence="7">Nucleus</location>
    </subcellularLocation>
</comment>
<dbReference type="GO" id="GO:0071144">
    <property type="term" value="C:heteromeric SMAD protein complex"/>
    <property type="evidence" value="ECO:0007669"/>
    <property type="project" value="TreeGrafter"/>
</dbReference>
<dbReference type="GO" id="GO:0060395">
    <property type="term" value="P:SMAD protein signal transduction"/>
    <property type="evidence" value="ECO:0007669"/>
    <property type="project" value="TreeGrafter"/>
</dbReference>
<dbReference type="InterPro" id="IPR036578">
    <property type="entry name" value="SMAD_MH1_sf"/>
</dbReference>
<feature type="compositionally biased region" description="Pro residues" evidence="8">
    <location>
        <begin position="28"/>
        <end position="38"/>
    </location>
</feature>
<feature type="compositionally biased region" description="Basic residues" evidence="8">
    <location>
        <begin position="218"/>
        <end position="227"/>
    </location>
</feature>
<dbReference type="GO" id="GO:0030154">
    <property type="term" value="P:cell differentiation"/>
    <property type="evidence" value="ECO:0007669"/>
    <property type="project" value="TreeGrafter"/>
</dbReference>
<evidence type="ECO:0000256" key="3">
    <source>
        <dbReference type="ARBA" id="ARBA00022833"/>
    </source>
</evidence>
<reference evidence="12 13" key="1">
    <citation type="submission" date="2025-04" db="UniProtKB">
        <authorList>
            <consortium name="RefSeq"/>
        </authorList>
    </citation>
    <scope>IDENTIFICATION</scope>
    <source>
        <strain evidence="12 13">11010-0011.00</strain>
        <tissue evidence="12 13">Whole body</tissue>
    </source>
</reference>
<dbReference type="GO" id="GO:0009791">
    <property type="term" value="P:post-embryonic development"/>
    <property type="evidence" value="ECO:0007669"/>
    <property type="project" value="UniProtKB-ARBA"/>
</dbReference>
<feature type="region of interest" description="Disordered" evidence="8">
    <location>
        <begin position="211"/>
        <end position="239"/>
    </location>
</feature>
<protein>
    <recommendedName>
        <fullName evidence="7">Mothers against decapentaplegic homolog</fullName>
        <shortName evidence="7">MAD homolog</shortName>
        <shortName evidence="7">Mothers against DPP homolog</shortName>
    </recommendedName>
    <alternativeName>
        <fullName evidence="7">SMAD family member</fullName>
    </alternativeName>
</protein>
<feature type="region of interest" description="Disordered" evidence="8">
    <location>
        <begin position="22"/>
        <end position="102"/>
    </location>
</feature>
<dbReference type="GO" id="GO:0046872">
    <property type="term" value="F:metal ion binding"/>
    <property type="evidence" value="ECO:0007669"/>
    <property type="project" value="UniProtKB-KW"/>
</dbReference>
<dbReference type="Pfam" id="PF03165">
    <property type="entry name" value="MH1"/>
    <property type="match status" value="1"/>
</dbReference>
<accession>A0A6J2T2T8</accession>
<dbReference type="SUPFAM" id="SSF56366">
    <property type="entry name" value="SMAD MH1 domain"/>
    <property type="match status" value="1"/>
</dbReference>
<dbReference type="GO" id="GO:0070411">
    <property type="term" value="F:I-SMAD binding"/>
    <property type="evidence" value="ECO:0007669"/>
    <property type="project" value="TreeGrafter"/>
</dbReference>
<evidence type="ECO:0000256" key="1">
    <source>
        <dbReference type="ARBA" id="ARBA00005545"/>
    </source>
</evidence>
<dbReference type="GO" id="GO:0005737">
    <property type="term" value="C:cytoplasm"/>
    <property type="evidence" value="ECO:0007669"/>
    <property type="project" value="UniProtKB-SubCell"/>
</dbReference>
<dbReference type="InterPro" id="IPR013790">
    <property type="entry name" value="Dwarfin"/>
</dbReference>
<comment type="similarity">
    <text evidence="1 7">Belongs to the dwarfin/SMAD family.</text>
</comment>
<evidence type="ECO:0000256" key="2">
    <source>
        <dbReference type="ARBA" id="ARBA00022723"/>
    </source>
</evidence>
<keyword evidence="6 7" id="KW-0539">Nucleus</keyword>
<dbReference type="CTD" id="42059"/>
<evidence type="ECO:0000256" key="5">
    <source>
        <dbReference type="ARBA" id="ARBA00023163"/>
    </source>
</evidence>
<dbReference type="GO" id="GO:0140416">
    <property type="term" value="F:transcription regulator inhibitor activity"/>
    <property type="evidence" value="ECO:0007669"/>
    <property type="project" value="TreeGrafter"/>
</dbReference>
<evidence type="ECO:0000259" key="10">
    <source>
        <dbReference type="PROSITE" id="PS51076"/>
    </source>
</evidence>
<keyword evidence="4 7" id="KW-0805">Transcription regulation</keyword>
<keyword evidence="5 7" id="KW-0804">Transcription</keyword>
<dbReference type="RefSeq" id="XP_030369595.1">
    <property type="nucleotide sequence ID" value="XM_030513735.1"/>
</dbReference>
<proteinExistence type="inferred from homology"/>
<feature type="compositionally biased region" description="Polar residues" evidence="8">
    <location>
        <begin position="49"/>
        <end position="74"/>
    </location>
</feature>
<dbReference type="InterPro" id="IPR017855">
    <property type="entry name" value="SMAD-like_dom_sf"/>
</dbReference>